<evidence type="ECO:0000256" key="3">
    <source>
        <dbReference type="ARBA" id="ARBA00022645"/>
    </source>
</evidence>
<keyword evidence="12" id="KW-0961">Cell wall biogenesis/degradation</keyword>
<keyword evidence="10 15" id="KW-0472">Membrane</keyword>
<keyword evidence="4" id="KW-0645">Protease</keyword>
<evidence type="ECO:0000313" key="19">
    <source>
        <dbReference type="Proteomes" id="UP000177614"/>
    </source>
</evidence>
<keyword evidence="8" id="KW-0133">Cell shape</keyword>
<dbReference type="Gene3D" id="1.10.3810.10">
    <property type="entry name" value="Biosynthetic peptidoglycan transglycosylase-like"/>
    <property type="match status" value="1"/>
</dbReference>
<dbReference type="InterPro" id="IPR023346">
    <property type="entry name" value="Lysozyme-like_dom_sf"/>
</dbReference>
<evidence type="ECO:0000256" key="9">
    <source>
        <dbReference type="ARBA" id="ARBA00022984"/>
    </source>
</evidence>
<feature type="domain" description="Glycosyl transferase family 51" evidence="17">
    <location>
        <begin position="46"/>
        <end position="219"/>
    </location>
</feature>
<dbReference type="GO" id="GO:0006508">
    <property type="term" value="P:proteolysis"/>
    <property type="evidence" value="ECO:0007669"/>
    <property type="project" value="UniProtKB-KW"/>
</dbReference>
<dbReference type="InterPro" id="IPR012338">
    <property type="entry name" value="Beta-lactam/transpept-like"/>
</dbReference>
<dbReference type="Proteomes" id="UP000177614">
    <property type="component" value="Unassembled WGS sequence"/>
</dbReference>
<dbReference type="SUPFAM" id="SSF53955">
    <property type="entry name" value="Lysozyme-like"/>
    <property type="match status" value="1"/>
</dbReference>
<reference evidence="18 19" key="1">
    <citation type="journal article" date="2016" name="Nat. Commun.">
        <title>Thousands of microbial genomes shed light on interconnected biogeochemical processes in an aquifer system.</title>
        <authorList>
            <person name="Anantharaman K."/>
            <person name="Brown C.T."/>
            <person name="Hug L.A."/>
            <person name="Sharon I."/>
            <person name="Castelle C.J."/>
            <person name="Probst A.J."/>
            <person name="Thomas B.C."/>
            <person name="Singh A."/>
            <person name="Wilkins M.J."/>
            <person name="Karaoz U."/>
            <person name="Brodie E.L."/>
            <person name="Williams K.H."/>
            <person name="Hubbard S.S."/>
            <person name="Banfield J.F."/>
        </authorList>
    </citation>
    <scope>NUCLEOTIDE SEQUENCE [LARGE SCALE GENOMIC DNA]</scope>
</reference>
<dbReference type="GO" id="GO:0030288">
    <property type="term" value="C:outer membrane-bounded periplasmic space"/>
    <property type="evidence" value="ECO:0007669"/>
    <property type="project" value="TreeGrafter"/>
</dbReference>
<keyword evidence="15" id="KW-0812">Transmembrane</keyword>
<dbReference type="Gene3D" id="3.40.710.10">
    <property type="entry name" value="DD-peptidase/beta-lactamase superfamily"/>
    <property type="match status" value="1"/>
</dbReference>
<dbReference type="PANTHER" id="PTHR32282:SF11">
    <property type="entry name" value="PENICILLIN-BINDING PROTEIN 1B"/>
    <property type="match status" value="1"/>
</dbReference>
<keyword evidence="7" id="KW-0378">Hydrolase</keyword>
<evidence type="ECO:0000259" key="16">
    <source>
        <dbReference type="Pfam" id="PF00905"/>
    </source>
</evidence>
<dbReference type="InterPro" id="IPR036950">
    <property type="entry name" value="PBP_transglycosylase"/>
</dbReference>
<dbReference type="InterPro" id="IPR001264">
    <property type="entry name" value="Glyco_trans_51"/>
</dbReference>
<organism evidence="18 19">
    <name type="scientific">Candidatus Abawacabacteria bacterium RBG_16_42_10</name>
    <dbReference type="NCBI Taxonomy" id="1817814"/>
    <lineage>
        <taxon>Bacteria</taxon>
        <taxon>Candidatus Abawacaibacteriota</taxon>
    </lineage>
</organism>
<dbReference type="EC" id="2.4.99.28" evidence="13"/>
<keyword evidence="5" id="KW-0328">Glycosyltransferase</keyword>
<dbReference type="GO" id="GO:0005886">
    <property type="term" value="C:plasma membrane"/>
    <property type="evidence" value="ECO:0007669"/>
    <property type="project" value="UniProtKB-SubCell"/>
</dbReference>
<protein>
    <recommendedName>
        <fullName evidence="13">peptidoglycan glycosyltransferase</fullName>
        <ecNumber evidence="13">2.4.99.28</ecNumber>
    </recommendedName>
</protein>
<dbReference type="Pfam" id="PF00912">
    <property type="entry name" value="Transgly"/>
    <property type="match status" value="1"/>
</dbReference>
<dbReference type="EMBL" id="MEWR01000018">
    <property type="protein sequence ID" value="OGC81819.1"/>
    <property type="molecule type" value="Genomic_DNA"/>
</dbReference>
<keyword evidence="15" id="KW-1133">Transmembrane helix</keyword>
<comment type="caution">
    <text evidence="18">The sequence shown here is derived from an EMBL/GenBank/DDBJ whole genome shotgun (WGS) entry which is preliminary data.</text>
</comment>
<evidence type="ECO:0000256" key="2">
    <source>
        <dbReference type="ARBA" id="ARBA00022475"/>
    </source>
</evidence>
<dbReference type="GO" id="GO:0009252">
    <property type="term" value="P:peptidoglycan biosynthetic process"/>
    <property type="evidence" value="ECO:0007669"/>
    <property type="project" value="UniProtKB-KW"/>
</dbReference>
<proteinExistence type="predicted"/>
<evidence type="ECO:0000313" key="18">
    <source>
        <dbReference type="EMBL" id="OGC81819.1"/>
    </source>
</evidence>
<comment type="subcellular location">
    <subcellularLocation>
        <location evidence="1">Cell membrane</location>
    </subcellularLocation>
</comment>
<dbReference type="GO" id="GO:0071555">
    <property type="term" value="P:cell wall organization"/>
    <property type="evidence" value="ECO:0007669"/>
    <property type="project" value="UniProtKB-KW"/>
</dbReference>
<dbReference type="GO" id="GO:0004180">
    <property type="term" value="F:carboxypeptidase activity"/>
    <property type="evidence" value="ECO:0007669"/>
    <property type="project" value="UniProtKB-KW"/>
</dbReference>
<evidence type="ECO:0000256" key="8">
    <source>
        <dbReference type="ARBA" id="ARBA00022960"/>
    </source>
</evidence>
<evidence type="ECO:0000256" key="6">
    <source>
        <dbReference type="ARBA" id="ARBA00022679"/>
    </source>
</evidence>
<evidence type="ECO:0000256" key="14">
    <source>
        <dbReference type="ARBA" id="ARBA00049902"/>
    </source>
</evidence>
<dbReference type="GO" id="GO:0008658">
    <property type="term" value="F:penicillin binding"/>
    <property type="evidence" value="ECO:0007669"/>
    <property type="project" value="InterPro"/>
</dbReference>
<gene>
    <name evidence="18" type="ORF">A2V81_01795</name>
</gene>
<sequence>MRGSYQTKAIAIIITVVLITALLIVLQAKNAKPGTIAILDRHGEELFSLQETKQKQTPIRFQEIPHTIITSTLAAEDKNFFLHQGIDWLATLRAMKENITSGEVVSGASTITQQLMRNILGTTRERSITNKITEMFLATITEHVLTKDQILEQYLNSIFYGYNTYGIAEASSWYFDTDFRQLDWNQATFLAVIPQNTSQFNPYTNFDAVRKRQAWLVKELLEENTLTQEEADFILQNPPTLSSPLQKITAPHFVHFVMNQLETALGSNFWHGHDVKVTTTLDENMYQESKKIINQQIKSLDTKNVHNAGGLVLDNITGEILSYVGNNDYFDNQNDGAVDMVQALRQPGSAMKPFIYLGAILKGWGTGTIIYDIPSRFQTAQGTPYTPLNYDLDYHGPVTVREALANSFNIPAVKTLDFLGINEAKRILQEVGISTLTHDEDYYGLSLALGSGEVSLYELTNAYRVLEQQGLYTSPVSIRNIRIDGEEKSWESNNGRPVWHKQKEKREEATAMITDILSDNYARLPEFGESSSLEFSFPVAAKTGTSRNFHDNWTLGYSTRYTVGVWVGNSEGSAMNQVSGITGAGPIFHELMILLHKQIINNSFTNIDNIPTVTICLPSGLLPNEYCTHKSNERFPEGHTPREVDTWYTSDGLTLPPELNFWHSKFATSTLSQTALKIVSPQNNDVFIFDLEIPDDQENIPCKIFQSNINNTQIRLNGEIIKSCTLPKATGIYELEVTGIDPQGQTITDRVRFTVS</sequence>
<dbReference type="PANTHER" id="PTHR32282">
    <property type="entry name" value="BINDING PROTEIN TRANSPEPTIDASE, PUTATIVE-RELATED"/>
    <property type="match status" value="1"/>
</dbReference>
<dbReference type="SUPFAM" id="SSF56601">
    <property type="entry name" value="beta-lactamase/transpeptidase-like"/>
    <property type="match status" value="1"/>
</dbReference>
<accession>A0A1F4XJJ9</accession>
<keyword evidence="3" id="KW-0121">Carboxypeptidase</keyword>
<evidence type="ECO:0000256" key="5">
    <source>
        <dbReference type="ARBA" id="ARBA00022676"/>
    </source>
</evidence>
<dbReference type="InterPro" id="IPR001460">
    <property type="entry name" value="PCN-bd_Tpept"/>
</dbReference>
<evidence type="ECO:0000256" key="11">
    <source>
        <dbReference type="ARBA" id="ARBA00023268"/>
    </source>
</evidence>
<keyword evidence="2" id="KW-1003">Cell membrane</keyword>
<dbReference type="Pfam" id="PF00905">
    <property type="entry name" value="Transpeptidase"/>
    <property type="match status" value="1"/>
</dbReference>
<evidence type="ECO:0000256" key="12">
    <source>
        <dbReference type="ARBA" id="ARBA00023316"/>
    </source>
</evidence>
<dbReference type="InterPro" id="IPR050396">
    <property type="entry name" value="Glycosyltr_51/Transpeptidase"/>
</dbReference>
<dbReference type="AlphaFoldDB" id="A0A1F4XJJ9"/>
<dbReference type="STRING" id="1817814.A2V81_01795"/>
<feature type="domain" description="Penicillin-binding protein transpeptidase" evidence="16">
    <location>
        <begin position="311"/>
        <end position="571"/>
    </location>
</feature>
<evidence type="ECO:0000256" key="13">
    <source>
        <dbReference type="ARBA" id="ARBA00044770"/>
    </source>
</evidence>
<keyword evidence="9" id="KW-0573">Peptidoglycan synthesis</keyword>
<name>A0A1F4XJJ9_9BACT</name>
<evidence type="ECO:0000256" key="15">
    <source>
        <dbReference type="SAM" id="Phobius"/>
    </source>
</evidence>
<comment type="catalytic activity">
    <reaction evidence="14">
        <text>[GlcNAc-(1-&gt;4)-Mur2Ac(oyl-L-Ala-gamma-D-Glu-L-Lys-D-Ala-D-Ala)](n)-di-trans,octa-cis-undecaprenyl diphosphate + beta-D-GlcNAc-(1-&gt;4)-Mur2Ac(oyl-L-Ala-gamma-D-Glu-L-Lys-D-Ala-D-Ala)-di-trans,octa-cis-undecaprenyl diphosphate = [GlcNAc-(1-&gt;4)-Mur2Ac(oyl-L-Ala-gamma-D-Glu-L-Lys-D-Ala-D-Ala)](n+1)-di-trans,octa-cis-undecaprenyl diphosphate + di-trans,octa-cis-undecaprenyl diphosphate + H(+)</text>
        <dbReference type="Rhea" id="RHEA:23708"/>
        <dbReference type="Rhea" id="RHEA-COMP:9602"/>
        <dbReference type="Rhea" id="RHEA-COMP:9603"/>
        <dbReference type="ChEBI" id="CHEBI:15378"/>
        <dbReference type="ChEBI" id="CHEBI:58405"/>
        <dbReference type="ChEBI" id="CHEBI:60033"/>
        <dbReference type="ChEBI" id="CHEBI:78435"/>
        <dbReference type="EC" id="2.4.99.28"/>
    </reaction>
</comment>
<evidence type="ECO:0000256" key="10">
    <source>
        <dbReference type="ARBA" id="ARBA00023136"/>
    </source>
</evidence>
<feature type="transmembrane region" description="Helical" evidence="15">
    <location>
        <begin position="9"/>
        <end position="28"/>
    </location>
</feature>
<keyword evidence="6" id="KW-0808">Transferase</keyword>
<dbReference type="GO" id="GO:0008360">
    <property type="term" value="P:regulation of cell shape"/>
    <property type="evidence" value="ECO:0007669"/>
    <property type="project" value="UniProtKB-KW"/>
</dbReference>
<evidence type="ECO:0000256" key="4">
    <source>
        <dbReference type="ARBA" id="ARBA00022670"/>
    </source>
</evidence>
<dbReference type="GO" id="GO:0008955">
    <property type="term" value="F:peptidoglycan glycosyltransferase activity"/>
    <property type="evidence" value="ECO:0007669"/>
    <property type="project" value="UniProtKB-EC"/>
</dbReference>
<evidence type="ECO:0000259" key="17">
    <source>
        <dbReference type="Pfam" id="PF00912"/>
    </source>
</evidence>
<evidence type="ECO:0000256" key="1">
    <source>
        <dbReference type="ARBA" id="ARBA00004236"/>
    </source>
</evidence>
<evidence type="ECO:0000256" key="7">
    <source>
        <dbReference type="ARBA" id="ARBA00022801"/>
    </source>
</evidence>
<keyword evidence="11" id="KW-0511">Multifunctional enzyme</keyword>